<evidence type="ECO:0000313" key="3">
    <source>
        <dbReference type="EMBL" id="TPG58513.1"/>
    </source>
</evidence>
<dbReference type="InterPro" id="IPR041694">
    <property type="entry name" value="ADH_N_2"/>
</dbReference>
<dbReference type="GO" id="GO:0016628">
    <property type="term" value="F:oxidoreductase activity, acting on the CH-CH group of donors, NAD or NADP as acceptor"/>
    <property type="evidence" value="ECO:0007669"/>
    <property type="project" value="InterPro"/>
</dbReference>
<dbReference type="Pfam" id="PF16884">
    <property type="entry name" value="ADH_N_2"/>
    <property type="match status" value="1"/>
</dbReference>
<dbReference type="FunFam" id="3.40.50.720:FF:000121">
    <property type="entry name" value="Prostaglandin reductase 2"/>
    <property type="match status" value="1"/>
</dbReference>
<dbReference type="Gene3D" id="3.40.50.720">
    <property type="entry name" value="NAD(P)-binding Rossmann-like Domain"/>
    <property type="match status" value="1"/>
</dbReference>
<dbReference type="Pfam" id="PF00107">
    <property type="entry name" value="ADH_zinc_N"/>
    <property type="match status" value="1"/>
</dbReference>
<dbReference type="EMBL" id="RCZP01000005">
    <property type="protein sequence ID" value="TPG58513.1"/>
    <property type="molecule type" value="Genomic_DNA"/>
</dbReference>
<dbReference type="InterPro" id="IPR011032">
    <property type="entry name" value="GroES-like_sf"/>
</dbReference>
<dbReference type="SMART" id="SM00829">
    <property type="entry name" value="PKS_ER"/>
    <property type="match status" value="1"/>
</dbReference>
<dbReference type="Gene3D" id="3.90.180.10">
    <property type="entry name" value="Medium-chain alcohol dehydrogenases, catalytic domain"/>
    <property type="match status" value="1"/>
</dbReference>
<accession>A0A502GCT0</accession>
<reference evidence="3 4" key="1">
    <citation type="journal article" date="2019" name="Environ. Microbiol.">
        <title>Species interactions and distinct microbial communities in high Arctic permafrost affected cryosols are associated with the CH4 and CO2 gas fluxes.</title>
        <authorList>
            <person name="Altshuler I."/>
            <person name="Hamel J."/>
            <person name="Turney S."/>
            <person name="Magnuson E."/>
            <person name="Levesque R."/>
            <person name="Greer C."/>
            <person name="Whyte L.G."/>
        </authorList>
    </citation>
    <scope>NUCLEOTIDE SEQUENCE [LARGE SCALE GENOMIC DNA]</scope>
    <source>
        <strain evidence="3 4">S9.3B</strain>
    </source>
</reference>
<dbReference type="CDD" id="cd05288">
    <property type="entry name" value="PGDH"/>
    <property type="match status" value="1"/>
</dbReference>
<evidence type="ECO:0000313" key="4">
    <source>
        <dbReference type="Proteomes" id="UP000317078"/>
    </source>
</evidence>
<sequence>MAENNLRILLRARPEGRVGPEHFEVSEAPPPAPRPGEALLRNRFLSLDPYMRGRMSAAKSYSAPVEIGAVMEGQCVAQVEEDPTGRFQRGDWVLGGFGWQRFSAVPAAGLRKLEEDGAPMTTALGVLGMPGTTAWVGTTELARPRPGETFVVSAASGAVGSVAGQIAARMGARVVGIAGGPEKCAFVREELGFGECVDHRGEDFAERLRAACPEGIDAYFENVGGAVQKAVFPLLNDFGRVAFCGMVAEYNDAEPAPGPNLMQLVRKRLSLRGFIVSDHPRAFADWRRIGGGWVRDRSLRYREEVVKGLDKAPEAFMGLLAGKNFGKLVVEVT</sequence>
<dbReference type="InterPro" id="IPR020843">
    <property type="entry name" value="ER"/>
</dbReference>
<dbReference type="AlphaFoldDB" id="A0A502GCT0"/>
<organism evidence="3 4">
    <name type="scientific">Muricoccus nepalensis</name>
    <dbReference type="NCBI Taxonomy" id="1854500"/>
    <lineage>
        <taxon>Bacteria</taxon>
        <taxon>Pseudomonadati</taxon>
        <taxon>Pseudomonadota</taxon>
        <taxon>Alphaproteobacteria</taxon>
        <taxon>Acetobacterales</taxon>
        <taxon>Roseomonadaceae</taxon>
        <taxon>Muricoccus</taxon>
    </lineage>
</organism>
<gene>
    <name evidence="3" type="ORF">EAH89_07860</name>
</gene>
<dbReference type="Proteomes" id="UP000317078">
    <property type="component" value="Unassembled WGS sequence"/>
</dbReference>
<dbReference type="PANTHER" id="PTHR43205">
    <property type="entry name" value="PROSTAGLANDIN REDUCTASE"/>
    <property type="match status" value="1"/>
</dbReference>
<feature type="domain" description="Enoyl reductase (ER)" evidence="2">
    <location>
        <begin position="16"/>
        <end position="330"/>
    </location>
</feature>
<dbReference type="InterPro" id="IPR036291">
    <property type="entry name" value="NAD(P)-bd_dom_sf"/>
</dbReference>
<dbReference type="PANTHER" id="PTHR43205:SF7">
    <property type="entry name" value="PROSTAGLANDIN REDUCTASE 1"/>
    <property type="match status" value="1"/>
</dbReference>
<dbReference type="RefSeq" id="WP_140882248.1">
    <property type="nucleotide sequence ID" value="NZ_RCZP01000005.1"/>
</dbReference>
<protein>
    <submittedName>
        <fullName evidence="3">NADP-dependent oxidoreductase</fullName>
    </submittedName>
</protein>
<name>A0A502GCT0_9PROT</name>
<proteinExistence type="predicted"/>
<dbReference type="OrthoDB" id="9805663at2"/>
<evidence type="ECO:0000259" key="2">
    <source>
        <dbReference type="SMART" id="SM00829"/>
    </source>
</evidence>
<keyword evidence="4" id="KW-1185">Reference proteome</keyword>
<dbReference type="InterPro" id="IPR013149">
    <property type="entry name" value="ADH-like_C"/>
</dbReference>
<evidence type="ECO:0000256" key="1">
    <source>
        <dbReference type="ARBA" id="ARBA00023002"/>
    </source>
</evidence>
<keyword evidence="1" id="KW-0560">Oxidoreductase</keyword>
<dbReference type="InterPro" id="IPR045010">
    <property type="entry name" value="MDR_fam"/>
</dbReference>
<dbReference type="SUPFAM" id="SSF51735">
    <property type="entry name" value="NAD(P)-binding Rossmann-fold domains"/>
    <property type="match status" value="1"/>
</dbReference>
<dbReference type="SUPFAM" id="SSF50129">
    <property type="entry name" value="GroES-like"/>
    <property type="match status" value="2"/>
</dbReference>
<comment type="caution">
    <text evidence="3">The sequence shown here is derived from an EMBL/GenBank/DDBJ whole genome shotgun (WGS) entry which is preliminary data.</text>
</comment>